<dbReference type="CDD" id="cd16325">
    <property type="entry name" value="LolA"/>
    <property type="match status" value="1"/>
</dbReference>
<reference evidence="3 4" key="1">
    <citation type="submission" date="2012-10" db="EMBL/GenBank/DDBJ databases">
        <title>Genome sequencing of Tanticharoenia sakaeratensis NBRC 103193.</title>
        <authorList>
            <person name="Azuma Y."/>
            <person name="Hadano H."/>
            <person name="Hirakawa H."/>
            <person name="Matsushita K."/>
        </authorList>
    </citation>
    <scope>NUCLEOTIDE SEQUENCE [LARGE SCALE GENOMIC DNA]</scope>
    <source>
        <strain evidence="3 4">NBRC 103193</strain>
    </source>
</reference>
<feature type="signal peptide" evidence="2">
    <location>
        <begin position="1"/>
        <end position="21"/>
    </location>
</feature>
<dbReference type="AlphaFoldDB" id="A0A0D6MNC3"/>
<keyword evidence="3" id="KW-0449">Lipoprotein</keyword>
<evidence type="ECO:0000313" key="3">
    <source>
        <dbReference type="EMBL" id="GAN55197.1"/>
    </source>
</evidence>
<proteinExistence type="predicted"/>
<keyword evidence="4" id="KW-1185">Reference proteome</keyword>
<dbReference type="OrthoDB" id="7260676at2"/>
<dbReference type="InterPro" id="IPR029046">
    <property type="entry name" value="LolA/LolB/LppX"/>
</dbReference>
<comment type="caution">
    <text evidence="3">The sequence shown here is derived from an EMBL/GenBank/DDBJ whole genome shotgun (WGS) entry which is preliminary data.</text>
</comment>
<dbReference type="EMBL" id="BALE01000040">
    <property type="protein sequence ID" value="GAN55197.1"/>
    <property type="molecule type" value="Genomic_DNA"/>
</dbReference>
<keyword evidence="1 2" id="KW-0732">Signal</keyword>
<dbReference type="PROSITE" id="PS51257">
    <property type="entry name" value="PROKAR_LIPOPROTEIN"/>
    <property type="match status" value="1"/>
</dbReference>
<feature type="chain" id="PRO_5002308033" evidence="2">
    <location>
        <begin position="22"/>
        <end position="202"/>
    </location>
</feature>
<dbReference type="SUPFAM" id="SSF89392">
    <property type="entry name" value="Prokaryotic lipoproteins and lipoprotein localization factors"/>
    <property type="match status" value="1"/>
</dbReference>
<accession>A0A0D6MNC3</accession>
<organism evidence="3 4">
    <name type="scientific">Tanticharoenia sakaeratensis NBRC 103193</name>
    <dbReference type="NCBI Taxonomy" id="1231623"/>
    <lineage>
        <taxon>Bacteria</taxon>
        <taxon>Pseudomonadati</taxon>
        <taxon>Pseudomonadota</taxon>
        <taxon>Alphaproteobacteria</taxon>
        <taxon>Acetobacterales</taxon>
        <taxon>Acetobacteraceae</taxon>
        <taxon>Tanticharoenia</taxon>
    </lineage>
</organism>
<name>A0A0D6MNC3_9PROT</name>
<sequence>MRRAFQIVAQIVALAALAGCAQGGLSGLPSDQQADARRVERYFAAMGPMRAQVVQTWPDGSASTGTLDYVPGMMRVDYGAPRPMQMVAGHGHIVVQDAASGSLTRLSLSRNPLGLLLRTPVRFDRGIAVTSVQRGRGWLQLSVSEADNPSQGRLTLQFADAATGLSLLGLDGVDARGHELVLHFTGWTKVAGFPEGTFNDPQ</sequence>
<evidence type="ECO:0000313" key="4">
    <source>
        <dbReference type="Proteomes" id="UP000032679"/>
    </source>
</evidence>
<evidence type="ECO:0000256" key="1">
    <source>
        <dbReference type="ARBA" id="ARBA00022729"/>
    </source>
</evidence>
<evidence type="ECO:0000256" key="2">
    <source>
        <dbReference type="SAM" id="SignalP"/>
    </source>
</evidence>
<dbReference type="STRING" id="1231623.Tasa_040_019"/>
<dbReference type="Gene3D" id="2.50.20.10">
    <property type="entry name" value="Lipoprotein localisation LolA/LolB/LppX"/>
    <property type="match status" value="1"/>
</dbReference>
<dbReference type="Pfam" id="PF03548">
    <property type="entry name" value="LolA"/>
    <property type="match status" value="1"/>
</dbReference>
<protein>
    <submittedName>
        <fullName evidence="3">Outer-membrane lipoprotein carrier protein</fullName>
    </submittedName>
</protein>
<gene>
    <name evidence="3" type="ORF">Tasa_040_019</name>
</gene>
<dbReference type="RefSeq" id="WP_048850144.1">
    <property type="nucleotide sequence ID" value="NZ_BALE01000040.1"/>
</dbReference>
<dbReference type="Proteomes" id="UP000032679">
    <property type="component" value="Unassembled WGS sequence"/>
</dbReference>
<dbReference type="InterPro" id="IPR004564">
    <property type="entry name" value="OM_lipoprot_carrier_LolA-like"/>
</dbReference>